<accession>A0A0F9EQC9</accession>
<dbReference type="AlphaFoldDB" id="A0A0F9EQC9"/>
<name>A0A0F9EQC9_9ZZZZ</name>
<protein>
    <submittedName>
        <fullName evidence="2">Uncharacterized protein</fullName>
    </submittedName>
</protein>
<dbReference type="EMBL" id="LAZR01026522">
    <property type="protein sequence ID" value="KKL68466.1"/>
    <property type="molecule type" value="Genomic_DNA"/>
</dbReference>
<comment type="caution">
    <text evidence="2">The sequence shown here is derived from an EMBL/GenBank/DDBJ whole genome shotgun (WGS) entry which is preliminary data.</text>
</comment>
<gene>
    <name evidence="2" type="ORF">LCGC14_2124710</name>
</gene>
<keyword evidence="1" id="KW-0812">Transmembrane</keyword>
<reference evidence="2" key="1">
    <citation type="journal article" date="2015" name="Nature">
        <title>Complex archaea that bridge the gap between prokaryotes and eukaryotes.</title>
        <authorList>
            <person name="Spang A."/>
            <person name="Saw J.H."/>
            <person name="Jorgensen S.L."/>
            <person name="Zaremba-Niedzwiedzka K."/>
            <person name="Martijn J."/>
            <person name="Lind A.E."/>
            <person name="van Eijk R."/>
            <person name="Schleper C."/>
            <person name="Guy L."/>
            <person name="Ettema T.J."/>
        </authorList>
    </citation>
    <scope>NUCLEOTIDE SEQUENCE</scope>
</reference>
<proteinExistence type="predicted"/>
<organism evidence="2">
    <name type="scientific">marine sediment metagenome</name>
    <dbReference type="NCBI Taxonomy" id="412755"/>
    <lineage>
        <taxon>unclassified sequences</taxon>
        <taxon>metagenomes</taxon>
        <taxon>ecological metagenomes</taxon>
    </lineage>
</organism>
<keyword evidence="1" id="KW-0472">Membrane</keyword>
<sequence>QIVIAPYQLVASWLTPLITGASAIVAAFVALEKWRKGKRESVEAK</sequence>
<keyword evidence="1" id="KW-1133">Transmembrane helix</keyword>
<feature type="non-terminal residue" evidence="2">
    <location>
        <position position="1"/>
    </location>
</feature>
<evidence type="ECO:0000256" key="1">
    <source>
        <dbReference type="SAM" id="Phobius"/>
    </source>
</evidence>
<feature type="transmembrane region" description="Helical" evidence="1">
    <location>
        <begin position="13"/>
        <end position="31"/>
    </location>
</feature>
<evidence type="ECO:0000313" key="2">
    <source>
        <dbReference type="EMBL" id="KKL68466.1"/>
    </source>
</evidence>